<name>A0A0S4JQE5_BODSA</name>
<dbReference type="Proteomes" id="UP000051952">
    <property type="component" value="Unassembled WGS sequence"/>
</dbReference>
<accession>A0A0S4JQE5</accession>
<keyword evidence="3" id="KW-1185">Reference proteome</keyword>
<evidence type="ECO:0000256" key="1">
    <source>
        <dbReference type="SAM" id="Phobius"/>
    </source>
</evidence>
<dbReference type="OrthoDB" id="10574679at2759"/>
<evidence type="ECO:0000313" key="2">
    <source>
        <dbReference type="EMBL" id="CUG92573.1"/>
    </source>
</evidence>
<dbReference type="AlphaFoldDB" id="A0A0S4JQE5"/>
<keyword evidence="1" id="KW-0472">Membrane</keyword>
<proteinExistence type="predicted"/>
<dbReference type="VEuPathDB" id="TriTrypDB:BSAL_38275"/>
<feature type="transmembrane region" description="Helical" evidence="1">
    <location>
        <begin position="12"/>
        <end position="29"/>
    </location>
</feature>
<evidence type="ECO:0000313" key="3">
    <source>
        <dbReference type="Proteomes" id="UP000051952"/>
    </source>
</evidence>
<protein>
    <submittedName>
        <fullName evidence="2">Membrane-associated protein, putative</fullName>
    </submittedName>
</protein>
<reference evidence="3" key="1">
    <citation type="submission" date="2015-09" db="EMBL/GenBank/DDBJ databases">
        <authorList>
            <consortium name="Pathogen Informatics"/>
        </authorList>
    </citation>
    <scope>NUCLEOTIDE SEQUENCE [LARGE SCALE GENOMIC DNA]</scope>
    <source>
        <strain evidence="3">Lake Konstanz</strain>
    </source>
</reference>
<gene>
    <name evidence="2" type="ORF">BSAL_38275</name>
</gene>
<organism evidence="2 3">
    <name type="scientific">Bodo saltans</name>
    <name type="common">Flagellated protozoan</name>
    <dbReference type="NCBI Taxonomy" id="75058"/>
    <lineage>
        <taxon>Eukaryota</taxon>
        <taxon>Discoba</taxon>
        <taxon>Euglenozoa</taxon>
        <taxon>Kinetoplastea</taxon>
        <taxon>Metakinetoplastina</taxon>
        <taxon>Eubodonida</taxon>
        <taxon>Bodonidae</taxon>
        <taxon>Bodo</taxon>
    </lineage>
</organism>
<dbReference type="EMBL" id="CYKH01002063">
    <property type="protein sequence ID" value="CUG92573.1"/>
    <property type="molecule type" value="Genomic_DNA"/>
</dbReference>
<keyword evidence="1" id="KW-0812">Transmembrane</keyword>
<keyword evidence="1" id="KW-1133">Transmembrane helix</keyword>
<sequence>MKREPSLREMRNVWFLGVIVVVAICLIPRKMNVSDEFFVSDVRSDLVFSTTRASNHMYLPHSTNVSTQRDVWCEYSRREGSWDAVEKVEEGEGFEHILHWHPIEVSCVSGDAVFVYQRFSQSDALKCLQGKNILFYGNSNTRTLYIALEALLRGAKMTSRVAAKQLCDNSRHNHSCWANVSVGVVSGSVYRPIVMHYVSYVDDLFHESLPKKLAQIPFVSRKEADFVIGNSGLNVIQLLDDAVFLRAHRANAAKLRSFSASFGDQATFVWHKTTPVCANQPHFKRYRYNAKHWRYRTLDQINKAVASSNAIVEETLIARKPALLVLDDWSMVSRQVAHDQKDLCPYFEDPLHHRFLDREVVQVFLNEVCPQRARS</sequence>